<dbReference type="InterPro" id="IPR029018">
    <property type="entry name" value="Hex-like_dom2"/>
</dbReference>
<dbReference type="AlphaFoldDB" id="A0A7S7SL56"/>
<feature type="active site" description="Proton acceptor" evidence="8">
    <location>
        <position position="412"/>
    </location>
</feature>
<evidence type="ECO:0000256" key="7">
    <source>
        <dbReference type="PIRNR" id="PIRNR029900"/>
    </source>
</evidence>
<dbReference type="SUPFAM" id="SSF51445">
    <property type="entry name" value="(Trans)glycosidases"/>
    <property type="match status" value="1"/>
</dbReference>
<keyword evidence="2 7" id="KW-0858">Xylan degradation</keyword>
<feature type="active site" description="Proton acceptor" evidence="8">
    <location>
        <position position="384"/>
    </location>
</feature>
<comment type="catalytic activity">
    <reaction evidence="9">
        <text>Hydrolysis of (1-&gt;2)-alpha-D-(4-O-methyl)glucuronosyl links in the main chain of hardwood xylans.</text>
        <dbReference type="EC" id="3.2.1.131"/>
    </reaction>
</comment>
<keyword evidence="4 9" id="KW-0119">Carbohydrate metabolism</keyword>
<dbReference type="InterPro" id="IPR017853">
    <property type="entry name" value="GH"/>
</dbReference>
<keyword evidence="14" id="KW-1185">Reference proteome</keyword>
<keyword evidence="6 9" id="KW-0624">Polysaccharide degradation</keyword>
<proteinExistence type="inferred from homology"/>
<dbReference type="Gene3D" id="3.30.379.10">
    <property type="entry name" value="Chitobiase/beta-hexosaminidase domain 2-like"/>
    <property type="match status" value="1"/>
</dbReference>
<organism evidence="13 14">
    <name type="scientific">Paludibaculum fermentans</name>
    <dbReference type="NCBI Taxonomy" id="1473598"/>
    <lineage>
        <taxon>Bacteria</taxon>
        <taxon>Pseudomonadati</taxon>
        <taxon>Acidobacteriota</taxon>
        <taxon>Terriglobia</taxon>
        <taxon>Bryobacterales</taxon>
        <taxon>Bryobacteraceae</taxon>
        <taxon>Paludibaculum</taxon>
    </lineage>
</organism>
<evidence type="ECO:0000256" key="5">
    <source>
        <dbReference type="ARBA" id="ARBA00023295"/>
    </source>
</evidence>
<keyword evidence="3 7" id="KW-0378">Hydrolase</keyword>
<dbReference type="Proteomes" id="UP000593892">
    <property type="component" value="Chromosome"/>
</dbReference>
<dbReference type="InterPro" id="IPR011395">
    <property type="entry name" value="Glyco_hydro_67_aGlcAse"/>
</dbReference>
<dbReference type="EC" id="3.2.1.131" evidence="9"/>
<dbReference type="Gene3D" id="2.60.120.260">
    <property type="entry name" value="Galactose-binding domain-like"/>
    <property type="match status" value="1"/>
</dbReference>
<evidence type="ECO:0000256" key="3">
    <source>
        <dbReference type="ARBA" id="ARBA00022801"/>
    </source>
</evidence>
<dbReference type="PANTHER" id="PTHR39207:SF1">
    <property type="entry name" value="ALPHA-GLUCURONIDASE A"/>
    <property type="match status" value="1"/>
</dbReference>
<dbReference type="GO" id="GO:0005576">
    <property type="term" value="C:extracellular region"/>
    <property type="evidence" value="ECO:0007669"/>
    <property type="project" value="InterPro"/>
</dbReference>
<feature type="domain" description="Glycosyl hydrolase family 67 C-terminal" evidence="11">
    <location>
        <begin position="474"/>
        <end position="696"/>
    </location>
</feature>
<name>A0A7S7SL56_PALFE</name>
<evidence type="ECO:0000256" key="4">
    <source>
        <dbReference type="ARBA" id="ARBA00023277"/>
    </source>
</evidence>
<dbReference type="Gene3D" id="3.20.20.80">
    <property type="entry name" value="Glycosidases"/>
    <property type="match status" value="1"/>
</dbReference>
<dbReference type="GO" id="GO:0033939">
    <property type="term" value="F:xylan alpha-1,2-glucuronosidase activity"/>
    <property type="evidence" value="ECO:0007669"/>
    <property type="project" value="UniProtKB-EC"/>
</dbReference>
<dbReference type="InterPro" id="IPR011100">
    <property type="entry name" value="Glyco_hydro_67_cat"/>
</dbReference>
<reference evidence="13 14" key="1">
    <citation type="submission" date="2020-10" db="EMBL/GenBank/DDBJ databases">
        <title>Complete genome sequence of Paludibaculum fermentans P105T, a facultatively anaerobic acidobacterium capable of dissimilatory Fe(III) reduction.</title>
        <authorList>
            <person name="Dedysh S.N."/>
            <person name="Beletsky A.V."/>
            <person name="Kulichevskaya I.S."/>
            <person name="Mardanov A.V."/>
            <person name="Ravin N.V."/>
        </authorList>
    </citation>
    <scope>NUCLEOTIDE SEQUENCE [LARGE SCALE GENOMIC DNA]</scope>
    <source>
        <strain evidence="13 14">P105</strain>
    </source>
</reference>
<evidence type="ECO:0000256" key="8">
    <source>
        <dbReference type="PIRSR" id="PIRSR029900-1"/>
    </source>
</evidence>
<keyword evidence="5 7" id="KW-0326">Glycosidase</keyword>
<comment type="similarity">
    <text evidence="1 7 9">Belongs to the glycosyl hydrolase 67 family.</text>
</comment>
<evidence type="ECO:0000256" key="9">
    <source>
        <dbReference type="RuleBase" id="RU361198"/>
    </source>
</evidence>
<comment type="subunit">
    <text evidence="9">Homodimer.</text>
</comment>
<dbReference type="RefSeq" id="WP_194451550.1">
    <property type="nucleotide sequence ID" value="NZ_CP063849.1"/>
</dbReference>
<dbReference type="CDD" id="cd02795">
    <property type="entry name" value="CBM6-CBM35-CBM36_like"/>
    <property type="match status" value="1"/>
</dbReference>
<dbReference type="Pfam" id="PF07488">
    <property type="entry name" value="Glyco_hydro_67M"/>
    <property type="match status" value="1"/>
</dbReference>
<dbReference type="InterPro" id="IPR005154">
    <property type="entry name" value="Glyco_hydro_67_aGlcAse_N"/>
</dbReference>
<evidence type="ECO:0000313" key="14">
    <source>
        <dbReference type="Proteomes" id="UP000593892"/>
    </source>
</evidence>
<dbReference type="Pfam" id="PF07477">
    <property type="entry name" value="Glyco_hydro_67C"/>
    <property type="match status" value="1"/>
</dbReference>
<dbReference type="Gene3D" id="3.90.1330.10">
    <property type="entry name" value="Alpha-glucuronidase, C-terminal domain"/>
    <property type="match status" value="1"/>
</dbReference>
<dbReference type="GO" id="GO:0046559">
    <property type="term" value="F:alpha-glucuronidase activity"/>
    <property type="evidence" value="ECO:0007669"/>
    <property type="project" value="InterPro"/>
</dbReference>
<dbReference type="GO" id="GO:0045493">
    <property type="term" value="P:xylan catabolic process"/>
    <property type="evidence" value="ECO:0007669"/>
    <property type="project" value="UniProtKB-KW"/>
</dbReference>
<protein>
    <recommendedName>
        <fullName evidence="9">Xylan alpha-1,2-glucuronidase</fullName>
        <ecNumber evidence="9">3.2.1.131</ecNumber>
    </recommendedName>
</protein>
<dbReference type="PANTHER" id="PTHR39207">
    <property type="entry name" value="ALPHA-GLUCURONIDASE A"/>
    <property type="match status" value="1"/>
</dbReference>
<accession>A0A7S7SL56</accession>
<dbReference type="PIRSF" id="PIRSF029900">
    <property type="entry name" value="Alpha-glucuronds"/>
    <property type="match status" value="1"/>
</dbReference>
<dbReference type="EMBL" id="CP063849">
    <property type="protein sequence ID" value="QOY89887.1"/>
    <property type="molecule type" value="Genomic_DNA"/>
</dbReference>
<feature type="domain" description="Alpha glucuronidase N-terminal" evidence="10">
    <location>
        <begin position="25"/>
        <end position="144"/>
    </location>
</feature>
<dbReference type="Pfam" id="PF03648">
    <property type="entry name" value="Glyco_hydro_67N"/>
    <property type="match status" value="1"/>
</dbReference>
<evidence type="ECO:0000259" key="11">
    <source>
        <dbReference type="Pfam" id="PF07477"/>
    </source>
</evidence>
<dbReference type="InterPro" id="IPR037054">
    <property type="entry name" value="A-glucoronidase_C_sf"/>
</dbReference>
<evidence type="ECO:0000313" key="13">
    <source>
        <dbReference type="EMBL" id="QOY89887.1"/>
    </source>
</evidence>
<sequence>MSGKLRWLWALVPLAGLHAETGADAWLRYAALDAAAARRYVNTLPPVVVVLGNSPVEQTAQRELIRGIRGMLGVTLRVSSTVPAEGAIVLGLDPAVRKAVPGTPAGNPLAEDGYALSLRTAGTARHLSIAGGSERGVLYGTFALLRKIALGEAMEALNEHSAPYAPVRWVNHWDNLDGTIERGYGGRSIFWDKGVVREDLSRVSEYGRLLASLGINGCSINNVNTDPRILTAEYLPQIARIAEAFRPWGVRLVLSVDFGSPQRVGGLATFDPLDAGVAAWWKAKTDELYRAVPDLAGLLLKADSEGRIGPSAYGRTHADAANVIARALKPHGGLFFYRGFVYDHHMDWRNLKNDRARAAYDNFNRLDGQFDDNVVIQIKHGPIDFQVREPASPLFGALEHTNQAIELQVTQEYFGQARQLVFLVPMWKEALDFDMQARGAGTPVKALVAGKVFQRPTGGFVGVSNVGLDANWLGNHMSQANLYGYGRLAWNPDLTSQQIAAEWTRLTFGNDPQVVQTIESLQLKSWRVFEDYTGPLGLQTLTDIVGNHYGVSVEASERNGWGQWHRSDEKGAGMDRTVATGTGYAGQYRPAVAKRYESLATCPDELLLFFHHVPYTHMLHSGKTVIQTLYDLHYDGAVSVEGYVNSWKLLKGRVDERRYAEVLAQLEYHAGQAQVWRDAVNNWFHRASGIADAKGRVGHQPGRIEAEAMTLEGYAETPVTPWEGGSGGKAVACQAAECSAATRFEGKAGWYTVRVQYFDQNNGNARYRVKVGEQVVDEWTASNWVPTQKIDSSSSTRRSVTGIALRPGDVIRVEGTPDGGEKAALDYLEVLPERP</sequence>
<dbReference type="InterPro" id="IPR011099">
    <property type="entry name" value="Glyco_hydro_67_C"/>
</dbReference>
<evidence type="ECO:0000259" key="12">
    <source>
        <dbReference type="Pfam" id="PF07488"/>
    </source>
</evidence>
<dbReference type="KEGG" id="pfer:IRI77_08010"/>
<gene>
    <name evidence="13" type="ORF">IRI77_08010</name>
</gene>
<evidence type="ECO:0000256" key="2">
    <source>
        <dbReference type="ARBA" id="ARBA00022651"/>
    </source>
</evidence>
<evidence type="ECO:0000256" key="1">
    <source>
        <dbReference type="ARBA" id="ARBA00008833"/>
    </source>
</evidence>
<feature type="active site" description="Proton donor" evidence="8">
    <location>
        <position position="305"/>
    </location>
</feature>
<evidence type="ECO:0000256" key="6">
    <source>
        <dbReference type="ARBA" id="ARBA00023326"/>
    </source>
</evidence>
<dbReference type="SUPFAM" id="SSF55545">
    <property type="entry name" value="beta-N-acetylhexosaminidase-like domain"/>
    <property type="match status" value="1"/>
</dbReference>
<evidence type="ECO:0000259" key="10">
    <source>
        <dbReference type="Pfam" id="PF03648"/>
    </source>
</evidence>
<feature type="domain" description="Glycosyl hydrolase family 67 catalytic" evidence="12">
    <location>
        <begin position="149"/>
        <end position="472"/>
    </location>
</feature>